<keyword evidence="3" id="KW-1185">Reference proteome</keyword>
<dbReference type="EMBL" id="LXQA010035329">
    <property type="protein sequence ID" value="MCH97580.1"/>
    <property type="molecule type" value="Genomic_DNA"/>
</dbReference>
<dbReference type="Pfam" id="PF20241">
    <property type="entry name" value="DUF6598"/>
    <property type="match status" value="1"/>
</dbReference>
<dbReference type="Proteomes" id="UP000265520">
    <property type="component" value="Unassembled WGS sequence"/>
</dbReference>
<feature type="domain" description="DUF6598" evidence="1">
    <location>
        <begin position="1"/>
        <end position="124"/>
    </location>
</feature>
<organism evidence="2 3">
    <name type="scientific">Trifolium medium</name>
    <dbReference type="NCBI Taxonomy" id="97028"/>
    <lineage>
        <taxon>Eukaryota</taxon>
        <taxon>Viridiplantae</taxon>
        <taxon>Streptophyta</taxon>
        <taxon>Embryophyta</taxon>
        <taxon>Tracheophyta</taxon>
        <taxon>Spermatophyta</taxon>
        <taxon>Magnoliopsida</taxon>
        <taxon>eudicotyledons</taxon>
        <taxon>Gunneridae</taxon>
        <taxon>Pentapetalae</taxon>
        <taxon>rosids</taxon>
        <taxon>fabids</taxon>
        <taxon>Fabales</taxon>
        <taxon>Fabaceae</taxon>
        <taxon>Papilionoideae</taxon>
        <taxon>50 kb inversion clade</taxon>
        <taxon>NPAAA clade</taxon>
        <taxon>Hologalegina</taxon>
        <taxon>IRL clade</taxon>
        <taxon>Trifolieae</taxon>
        <taxon>Trifolium</taxon>
    </lineage>
</organism>
<sequence length="140" mass="15619">YAFFENAVEARIKVKFSNIKSDFGLYGVIAARTSVIVDPAFSSILFFRDKDEKLQLEVGKDLDITLLRSIVGVPLGSKLILQFGLCTDDNEKIQVTLPIDVVNVQHKGTHDAAASCDKCSINVEIEWRCEREPKPDLMST</sequence>
<evidence type="ECO:0000313" key="3">
    <source>
        <dbReference type="Proteomes" id="UP000265520"/>
    </source>
</evidence>
<reference evidence="2 3" key="1">
    <citation type="journal article" date="2018" name="Front. Plant Sci.">
        <title>Red Clover (Trifolium pratense) and Zigzag Clover (T. medium) - A Picture of Genomic Similarities and Differences.</title>
        <authorList>
            <person name="Dluhosova J."/>
            <person name="Istvanek J."/>
            <person name="Nedelnik J."/>
            <person name="Repkova J."/>
        </authorList>
    </citation>
    <scope>NUCLEOTIDE SEQUENCE [LARGE SCALE GENOMIC DNA]</scope>
    <source>
        <strain evidence="3">cv. 10/8</strain>
        <tissue evidence="2">Leaf</tissue>
    </source>
</reference>
<comment type="caution">
    <text evidence="2">The sequence shown here is derived from an EMBL/GenBank/DDBJ whole genome shotgun (WGS) entry which is preliminary data.</text>
</comment>
<accession>A0A392NCP7</accession>
<proteinExistence type="predicted"/>
<evidence type="ECO:0000313" key="2">
    <source>
        <dbReference type="EMBL" id="MCH97580.1"/>
    </source>
</evidence>
<feature type="non-terminal residue" evidence="2">
    <location>
        <position position="1"/>
    </location>
</feature>
<protein>
    <recommendedName>
        <fullName evidence="1">DUF6598 domain-containing protein</fullName>
    </recommendedName>
</protein>
<name>A0A392NCP7_9FABA</name>
<dbReference type="InterPro" id="IPR046533">
    <property type="entry name" value="DUF6598"/>
</dbReference>
<evidence type="ECO:0000259" key="1">
    <source>
        <dbReference type="Pfam" id="PF20241"/>
    </source>
</evidence>
<dbReference type="AlphaFoldDB" id="A0A392NCP7"/>